<keyword evidence="2" id="KW-0131">Cell cycle</keyword>
<keyword evidence="1" id="KW-0472">Membrane</keyword>
<dbReference type="RefSeq" id="WP_209812488.1">
    <property type="nucleotide sequence ID" value="NZ_JAGGKT010000022.1"/>
</dbReference>
<organism evidence="2 3">
    <name type="scientific">Ammoniphilus resinae</name>
    <dbReference type="NCBI Taxonomy" id="861532"/>
    <lineage>
        <taxon>Bacteria</taxon>
        <taxon>Bacillati</taxon>
        <taxon>Bacillota</taxon>
        <taxon>Bacilli</taxon>
        <taxon>Bacillales</taxon>
        <taxon>Paenibacillaceae</taxon>
        <taxon>Aneurinibacillus group</taxon>
        <taxon>Ammoniphilus</taxon>
    </lineage>
</organism>
<dbReference type="Proteomes" id="UP001519343">
    <property type="component" value="Unassembled WGS sequence"/>
</dbReference>
<sequence length="95" mass="10844">MNSQHPEQHPPAEQVKKPWYNQGWVWLIIAVVGIGVLFFGFSGLTDQMTEINQSIQDNTSAIQEQSFILSDIKQEIQQLIVLIKDSVNELMRSFA</sequence>
<feature type="transmembrane region" description="Helical" evidence="1">
    <location>
        <begin position="24"/>
        <end position="44"/>
    </location>
</feature>
<dbReference type="EMBL" id="JAGGKT010000022">
    <property type="protein sequence ID" value="MBP1934501.1"/>
    <property type="molecule type" value="Genomic_DNA"/>
</dbReference>
<accession>A0ABS4GW49</accession>
<dbReference type="GO" id="GO:0051301">
    <property type="term" value="P:cell division"/>
    <property type="evidence" value="ECO:0007669"/>
    <property type="project" value="UniProtKB-KW"/>
</dbReference>
<name>A0ABS4GW49_9BACL</name>
<reference evidence="2 3" key="1">
    <citation type="submission" date="2021-03" db="EMBL/GenBank/DDBJ databases">
        <title>Genomic Encyclopedia of Type Strains, Phase IV (KMG-IV): sequencing the most valuable type-strain genomes for metagenomic binning, comparative biology and taxonomic classification.</title>
        <authorList>
            <person name="Goeker M."/>
        </authorList>
    </citation>
    <scope>NUCLEOTIDE SEQUENCE [LARGE SCALE GENOMIC DNA]</scope>
    <source>
        <strain evidence="2 3">DSM 24738</strain>
    </source>
</reference>
<keyword evidence="2" id="KW-0132">Cell division</keyword>
<comment type="caution">
    <text evidence="2">The sequence shown here is derived from an EMBL/GenBank/DDBJ whole genome shotgun (WGS) entry which is preliminary data.</text>
</comment>
<evidence type="ECO:0000256" key="1">
    <source>
        <dbReference type="SAM" id="Phobius"/>
    </source>
</evidence>
<keyword evidence="1" id="KW-1133">Transmembrane helix</keyword>
<gene>
    <name evidence="2" type="ORF">J2Z37_004521</name>
</gene>
<evidence type="ECO:0000313" key="2">
    <source>
        <dbReference type="EMBL" id="MBP1934501.1"/>
    </source>
</evidence>
<proteinExistence type="predicted"/>
<keyword evidence="3" id="KW-1185">Reference proteome</keyword>
<protein>
    <submittedName>
        <fullName evidence="2">Cell division protein FtsL</fullName>
    </submittedName>
</protein>
<keyword evidence="1" id="KW-0812">Transmembrane</keyword>
<evidence type="ECO:0000313" key="3">
    <source>
        <dbReference type="Proteomes" id="UP001519343"/>
    </source>
</evidence>